<dbReference type="RefSeq" id="WP_133685550.1">
    <property type="nucleotide sequence ID" value="NZ_SOAY01000002.1"/>
</dbReference>
<evidence type="ECO:0000313" key="2">
    <source>
        <dbReference type="EMBL" id="TDT50537.1"/>
    </source>
</evidence>
<keyword evidence="3" id="KW-1185">Reference proteome</keyword>
<reference evidence="2 3" key="1">
    <citation type="submission" date="2019-03" db="EMBL/GenBank/DDBJ databases">
        <title>Genomic Encyclopedia of Archaeal and Bacterial Type Strains, Phase II (KMG-II): from individual species to whole genera.</title>
        <authorList>
            <person name="Goeker M."/>
        </authorList>
    </citation>
    <scope>NUCLEOTIDE SEQUENCE [LARGE SCALE GENOMIC DNA]</scope>
    <source>
        <strain evidence="2 3">DSM 25233</strain>
    </source>
</reference>
<dbReference type="Proteomes" id="UP000294749">
    <property type="component" value="Unassembled WGS sequence"/>
</dbReference>
<dbReference type="AlphaFoldDB" id="A0A4R7K949"/>
<accession>A0A4R7K949</accession>
<protein>
    <recommendedName>
        <fullName evidence="4">DUF4349 domain-containing protein</fullName>
    </recommendedName>
</protein>
<gene>
    <name evidence="2" type="ORF">CLV90_0071</name>
</gene>
<dbReference type="OrthoDB" id="1121656at2"/>
<proteinExistence type="predicted"/>
<evidence type="ECO:0008006" key="4">
    <source>
        <dbReference type="Google" id="ProtNLM"/>
    </source>
</evidence>
<feature type="signal peptide" evidence="1">
    <location>
        <begin position="1"/>
        <end position="25"/>
    </location>
</feature>
<comment type="caution">
    <text evidence="2">The sequence shown here is derived from an EMBL/GenBank/DDBJ whole genome shotgun (WGS) entry which is preliminary data.</text>
</comment>
<organism evidence="2 3">
    <name type="scientific">Maribacter spongiicola</name>
    <dbReference type="NCBI Taxonomy" id="1206753"/>
    <lineage>
        <taxon>Bacteria</taxon>
        <taxon>Pseudomonadati</taxon>
        <taxon>Bacteroidota</taxon>
        <taxon>Flavobacteriia</taxon>
        <taxon>Flavobacteriales</taxon>
        <taxon>Flavobacteriaceae</taxon>
        <taxon>Maribacter</taxon>
    </lineage>
</organism>
<dbReference type="EMBL" id="SOAY01000002">
    <property type="protein sequence ID" value="TDT50537.1"/>
    <property type="molecule type" value="Genomic_DNA"/>
</dbReference>
<keyword evidence="1" id="KW-0732">Signal</keyword>
<evidence type="ECO:0000313" key="3">
    <source>
        <dbReference type="Proteomes" id="UP000294749"/>
    </source>
</evidence>
<feature type="chain" id="PRO_5020483797" description="DUF4349 domain-containing protein" evidence="1">
    <location>
        <begin position="26"/>
        <end position="201"/>
    </location>
</feature>
<evidence type="ECO:0000256" key="1">
    <source>
        <dbReference type="SAM" id="SignalP"/>
    </source>
</evidence>
<name>A0A4R7K949_9FLAO</name>
<sequence length="201" mass="23248">MKNTIPLKKFIFTLFIVFSSSLVIAQEPMQWTPDYELQLSDYQSPESEINAALTSYSIYSGAKIDFSFNMNSVSFMFTKNFNDKVRAIFQRNLAVLVAPDSVTANQLLRFGRYDFDLVELYSRKIRKKIYEEKGAFSDSSLFQPIFNELQEEMNTVSAQVFKATDFGKDAEMLQKEHEKVTQKIQALSDFCLSCKPKKNRK</sequence>